<dbReference type="PANTHER" id="PTHR34610:SF4">
    <property type="entry name" value="SLL8027 PROTEIN"/>
    <property type="match status" value="1"/>
</dbReference>
<dbReference type="InterPro" id="IPR002716">
    <property type="entry name" value="PIN_dom"/>
</dbReference>
<sequence>MAKGEPVSLDTSVIIAALLSSTGASFYVLAAGKAEKYYLECCDYVLEEVNAVLINKFSKRPELNAELHTLMALGDVDVTPTPSTTEFRKLYDIIERKDAPILAAALKHPGHLLTLDKDFLSEEVRKYAKNRRLTISTPGEFIRKNSNT</sequence>
<gene>
    <name evidence="3" type="ORF">COT71_02250</name>
</gene>
<dbReference type="AlphaFoldDB" id="A0A2M6WZC8"/>
<evidence type="ECO:0000313" key="3">
    <source>
        <dbReference type="EMBL" id="PIT98162.1"/>
    </source>
</evidence>
<organism evidence="3 4">
    <name type="scientific">Candidatus Andersenbacteria bacterium CG10_big_fil_rev_8_21_14_0_10_54_11</name>
    <dbReference type="NCBI Taxonomy" id="1974485"/>
    <lineage>
        <taxon>Bacteria</taxon>
        <taxon>Candidatus Anderseniibacteriota</taxon>
    </lineage>
</organism>
<proteinExistence type="predicted"/>
<reference evidence="4" key="1">
    <citation type="submission" date="2017-09" db="EMBL/GenBank/DDBJ databases">
        <title>Depth-based differentiation of microbial function through sediment-hosted aquifers and enrichment of novel symbionts in the deep terrestrial subsurface.</title>
        <authorList>
            <person name="Probst A.J."/>
            <person name="Ladd B."/>
            <person name="Jarett J.K."/>
            <person name="Geller-Mcgrath D.E."/>
            <person name="Sieber C.M.K."/>
            <person name="Emerson J.B."/>
            <person name="Anantharaman K."/>
            <person name="Thomas B.C."/>
            <person name="Malmstrom R."/>
            <person name="Stieglmeier M."/>
            <person name="Klingl A."/>
            <person name="Woyke T."/>
            <person name="Ryan C.M."/>
            <person name="Banfield J.F."/>
        </authorList>
    </citation>
    <scope>NUCLEOTIDE SEQUENCE [LARGE SCALE GENOMIC DNA]</scope>
</reference>
<protein>
    <submittedName>
        <fullName evidence="3">Putative toxin-antitoxin system toxin component, PIN family</fullName>
    </submittedName>
</protein>
<accession>A0A2M6WZC8</accession>
<dbReference type="NCBIfam" id="TIGR00305">
    <property type="entry name" value="putative toxin-antitoxin system toxin component, PIN family"/>
    <property type="match status" value="1"/>
</dbReference>
<dbReference type="Proteomes" id="UP000230731">
    <property type="component" value="Unassembled WGS sequence"/>
</dbReference>
<evidence type="ECO:0000256" key="1">
    <source>
        <dbReference type="SAM" id="Phobius"/>
    </source>
</evidence>
<keyword evidence="1" id="KW-0472">Membrane</keyword>
<dbReference type="PANTHER" id="PTHR34610">
    <property type="entry name" value="SSL7007 PROTEIN"/>
    <property type="match status" value="1"/>
</dbReference>
<name>A0A2M6WZC8_9BACT</name>
<dbReference type="SUPFAM" id="SSF88723">
    <property type="entry name" value="PIN domain-like"/>
    <property type="match status" value="1"/>
</dbReference>
<feature type="domain" description="PIN" evidence="2">
    <location>
        <begin position="8"/>
        <end position="116"/>
    </location>
</feature>
<evidence type="ECO:0000313" key="4">
    <source>
        <dbReference type="Proteomes" id="UP000230731"/>
    </source>
</evidence>
<feature type="transmembrane region" description="Helical" evidence="1">
    <location>
        <begin position="12"/>
        <end position="30"/>
    </location>
</feature>
<evidence type="ECO:0000259" key="2">
    <source>
        <dbReference type="Pfam" id="PF13470"/>
    </source>
</evidence>
<dbReference type="EMBL" id="PEZP01000027">
    <property type="protein sequence ID" value="PIT98162.1"/>
    <property type="molecule type" value="Genomic_DNA"/>
</dbReference>
<keyword evidence="1" id="KW-1133">Transmembrane helix</keyword>
<dbReference type="Gene3D" id="3.40.50.1010">
    <property type="entry name" value="5'-nuclease"/>
    <property type="match status" value="1"/>
</dbReference>
<dbReference type="InterPro" id="IPR029060">
    <property type="entry name" value="PIN-like_dom_sf"/>
</dbReference>
<dbReference type="InterPro" id="IPR002850">
    <property type="entry name" value="PIN_toxin-like"/>
</dbReference>
<dbReference type="Pfam" id="PF13470">
    <property type="entry name" value="PIN_3"/>
    <property type="match status" value="1"/>
</dbReference>
<keyword evidence="1" id="KW-0812">Transmembrane</keyword>
<comment type="caution">
    <text evidence="3">The sequence shown here is derived from an EMBL/GenBank/DDBJ whole genome shotgun (WGS) entry which is preliminary data.</text>
</comment>
<dbReference type="CDD" id="cd09854">
    <property type="entry name" value="PIN_VapC-like"/>
    <property type="match status" value="1"/>
</dbReference>